<keyword evidence="4 7" id="KW-0812">Transmembrane</keyword>
<evidence type="ECO:0000256" key="6">
    <source>
        <dbReference type="ARBA" id="ARBA00023136"/>
    </source>
</evidence>
<dbReference type="EMBL" id="CP051142">
    <property type="protein sequence ID" value="QIX00722.1"/>
    <property type="molecule type" value="Genomic_DNA"/>
</dbReference>
<evidence type="ECO:0000256" key="3">
    <source>
        <dbReference type="ARBA" id="ARBA00022448"/>
    </source>
</evidence>
<accession>A0A6H0Y114</accession>
<evidence type="ECO:0000256" key="1">
    <source>
        <dbReference type="ARBA" id="ARBA00004141"/>
    </source>
</evidence>
<organism evidence="9 10">
    <name type="scientific">Peltaster fructicola</name>
    <dbReference type="NCBI Taxonomy" id="286661"/>
    <lineage>
        <taxon>Eukaryota</taxon>
        <taxon>Fungi</taxon>
        <taxon>Dikarya</taxon>
        <taxon>Ascomycota</taxon>
        <taxon>Pezizomycotina</taxon>
        <taxon>Dothideomycetes</taxon>
        <taxon>Dothideomycetes incertae sedis</taxon>
        <taxon>Peltaster</taxon>
    </lineage>
</organism>
<dbReference type="InterPro" id="IPR023271">
    <property type="entry name" value="Aquaporin-like"/>
</dbReference>
<dbReference type="OrthoDB" id="3222at2759"/>
<dbReference type="GO" id="GO:0015250">
    <property type="term" value="F:water channel activity"/>
    <property type="evidence" value="ECO:0007669"/>
    <property type="project" value="TreeGrafter"/>
</dbReference>
<dbReference type="InterPro" id="IPR000425">
    <property type="entry name" value="MIP"/>
</dbReference>
<dbReference type="AlphaFoldDB" id="A0A6H0Y114"/>
<protein>
    <recommendedName>
        <fullName evidence="11">Aquaporin</fullName>
    </recommendedName>
</protein>
<comment type="subcellular location">
    <subcellularLocation>
        <location evidence="1">Membrane</location>
        <topology evidence="1">Multi-pass membrane protein</topology>
    </subcellularLocation>
</comment>
<feature type="transmembrane region" description="Helical" evidence="8">
    <location>
        <begin position="56"/>
        <end position="74"/>
    </location>
</feature>
<dbReference type="Gene3D" id="1.20.1080.10">
    <property type="entry name" value="Glycerol uptake facilitator protein"/>
    <property type="match status" value="1"/>
</dbReference>
<dbReference type="SUPFAM" id="SSF81338">
    <property type="entry name" value="Aquaporin-like"/>
    <property type="match status" value="1"/>
</dbReference>
<gene>
    <name evidence="9" type="ORF">AMS68_006239</name>
</gene>
<keyword evidence="5 8" id="KW-1133">Transmembrane helix</keyword>
<evidence type="ECO:0000256" key="4">
    <source>
        <dbReference type="ARBA" id="ARBA00022692"/>
    </source>
</evidence>
<sequence length="201" mass="22495">MYFIAQMLGGFTGSALVYANYRSAIDAFEGVNVRTHRSAVIFSTYPADFMTKTGQFFSEFIATAVLVMGIFAIFNPRSPKTIHDMAPLWLWLLIMSIGAALGWETGYAMNMARDFAPRCFSYFAGYGNEVWTYGNYYSWVPVVAPLCGSLTAGIIYDCLIFDGPSPVNEPWMGMWPLPWLSGPKQKNRRGLVNEQEATQIV</sequence>
<keyword evidence="3 7" id="KW-0813">Transport</keyword>
<comment type="similarity">
    <text evidence="2 7">Belongs to the MIP/aquaporin (TC 1.A.8) family.</text>
</comment>
<dbReference type="Pfam" id="PF00230">
    <property type="entry name" value="MIP"/>
    <property type="match status" value="1"/>
</dbReference>
<evidence type="ECO:0000313" key="10">
    <source>
        <dbReference type="Proteomes" id="UP000503462"/>
    </source>
</evidence>
<dbReference type="GO" id="GO:0015254">
    <property type="term" value="F:glycerol channel activity"/>
    <property type="evidence" value="ECO:0007669"/>
    <property type="project" value="TreeGrafter"/>
</dbReference>
<dbReference type="PRINTS" id="PR00783">
    <property type="entry name" value="MINTRINSICP"/>
</dbReference>
<feature type="transmembrane region" description="Helical" evidence="8">
    <location>
        <begin position="86"/>
        <end position="103"/>
    </location>
</feature>
<dbReference type="Proteomes" id="UP000503462">
    <property type="component" value="Chromosome 4"/>
</dbReference>
<evidence type="ECO:0000256" key="8">
    <source>
        <dbReference type="SAM" id="Phobius"/>
    </source>
</evidence>
<dbReference type="GO" id="GO:0005886">
    <property type="term" value="C:plasma membrane"/>
    <property type="evidence" value="ECO:0007669"/>
    <property type="project" value="TreeGrafter"/>
</dbReference>
<keyword evidence="6 8" id="KW-0472">Membrane</keyword>
<evidence type="ECO:0008006" key="11">
    <source>
        <dbReference type="Google" id="ProtNLM"/>
    </source>
</evidence>
<evidence type="ECO:0000256" key="2">
    <source>
        <dbReference type="ARBA" id="ARBA00006175"/>
    </source>
</evidence>
<reference evidence="9 10" key="1">
    <citation type="journal article" date="2016" name="Sci. Rep.">
        <title>Peltaster fructicola genome reveals evolution from an invasive phytopathogen to an ectophytic parasite.</title>
        <authorList>
            <person name="Xu C."/>
            <person name="Chen H."/>
            <person name="Gleason M.L."/>
            <person name="Xu J.R."/>
            <person name="Liu H."/>
            <person name="Zhang R."/>
            <person name="Sun G."/>
        </authorList>
    </citation>
    <scope>NUCLEOTIDE SEQUENCE [LARGE SCALE GENOMIC DNA]</scope>
    <source>
        <strain evidence="9 10">LNHT1506</strain>
    </source>
</reference>
<dbReference type="PANTHER" id="PTHR43829">
    <property type="entry name" value="AQUAPORIN OR AQUAGLYCEROPORIN RELATED"/>
    <property type="match status" value="1"/>
</dbReference>
<evidence type="ECO:0000256" key="5">
    <source>
        <dbReference type="ARBA" id="ARBA00022989"/>
    </source>
</evidence>
<name>A0A6H0Y114_9PEZI</name>
<proteinExistence type="inferred from homology"/>
<dbReference type="InterPro" id="IPR050363">
    <property type="entry name" value="MIP/Aquaporin"/>
</dbReference>
<evidence type="ECO:0000313" key="9">
    <source>
        <dbReference type="EMBL" id="QIX00722.1"/>
    </source>
</evidence>
<evidence type="ECO:0000256" key="7">
    <source>
        <dbReference type="RuleBase" id="RU000477"/>
    </source>
</evidence>
<keyword evidence="10" id="KW-1185">Reference proteome</keyword>
<dbReference type="PANTHER" id="PTHR43829:SF9">
    <property type="entry name" value="AQUAPORIN-9"/>
    <property type="match status" value="1"/>
</dbReference>